<dbReference type="EMBL" id="CAJOBB010001351">
    <property type="protein sequence ID" value="CAF3844928.1"/>
    <property type="molecule type" value="Genomic_DNA"/>
</dbReference>
<accession>A0A813M3D6</accession>
<sequence>MSDEELLQKAVECARNFQDFPQVLMAISLHPEWLTIIPENRKWAILHQIIFSGDVNQLEQLLALQKLNKKFRLQTNTRQQETVLDIAALRKDVPDILKRIQQLIKLDQMLTHARDCQWDKCYNIIKENPSFVNEKPPYRRFYLIHHIAYANAIKAYETIKQIKGCKFDLNLRADRKKINLIAKEGQQFAFATYIEKECPSLLEQDDPDDDSIYHATDHAIKQTEIINTMMEQTNIIQDLDQNLIGSGPTKKSRDEVMKYLNNSKTNTEIQEVQTKVASTKIEENKHKEILLDNLTCPLTLAVFTDPVIAADGFTYERSAITKWLEKNDRSPMTNQKLANKNLNPNHIVKQIISAFQTVL</sequence>
<name>A0A813M3D6_9BILA</name>
<dbReference type="SUPFAM" id="SSF57850">
    <property type="entry name" value="RING/U-box"/>
    <property type="match status" value="1"/>
</dbReference>
<dbReference type="GO" id="GO:0004842">
    <property type="term" value="F:ubiquitin-protein transferase activity"/>
    <property type="evidence" value="ECO:0007669"/>
    <property type="project" value="InterPro"/>
</dbReference>
<dbReference type="CDD" id="cd16655">
    <property type="entry name" value="RING-Ubox_WDSUB1-like"/>
    <property type="match status" value="1"/>
</dbReference>
<protein>
    <recommendedName>
        <fullName evidence="1">U-box domain-containing protein</fullName>
    </recommendedName>
</protein>
<evidence type="ECO:0000313" key="3">
    <source>
        <dbReference type="EMBL" id="CAF3844928.1"/>
    </source>
</evidence>
<dbReference type="Proteomes" id="UP000663868">
    <property type="component" value="Unassembled WGS sequence"/>
</dbReference>
<evidence type="ECO:0000313" key="2">
    <source>
        <dbReference type="EMBL" id="CAF0714203.1"/>
    </source>
</evidence>
<dbReference type="Proteomes" id="UP000663860">
    <property type="component" value="Unassembled WGS sequence"/>
</dbReference>
<dbReference type="AlphaFoldDB" id="A0A813M3D6"/>
<dbReference type="Gene3D" id="3.30.40.10">
    <property type="entry name" value="Zinc/RING finger domain, C3HC4 (zinc finger)"/>
    <property type="match status" value="1"/>
</dbReference>
<evidence type="ECO:0000259" key="1">
    <source>
        <dbReference type="PROSITE" id="PS51698"/>
    </source>
</evidence>
<gene>
    <name evidence="2" type="ORF">IZO911_LOCUS588</name>
    <name evidence="3" type="ORF">KXQ929_LOCUS19732</name>
</gene>
<feature type="domain" description="U-box" evidence="1">
    <location>
        <begin position="289"/>
        <end position="359"/>
    </location>
</feature>
<dbReference type="InterPro" id="IPR013083">
    <property type="entry name" value="Znf_RING/FYVE/PHD"/>
</dbReference>
<dbReference type="Pfam" id="PF04564">
    <property type="entry name" value="U-box"/>
    <property type="match status" value="1"/>
</dbReference>
<dbReference type="EMBL" id="CAJNOE010000003">
    <property type="protein sequence ID" value="CAF0714203.1"/>
    <property type="molecule type" value="Genomic_DNA"/>
</dbReference>
<proteinExistence type="predicted"/>
<dbReference type="GO" id="GO:0016567">
    <property type="term" value="P:protein ubiquitination"/>
    <property type="evidence" value="ECO:0007669"/>
    <property type="project" value="InterPro"/>
</dbReference>
<dbReference type="PANTHER" id="PTHR46573">
    <property type="entry name" value="WD REPEAT, SAM AND U-BOX DOMAIN-CONTAINING PROTEIN 1"/>
    <property type="match status" value="1"/>
</dbReference>
<comment type="caution">
    <text evidence="2">The sequence shown here is derived from an EMBL/GenBank/DDBJ whole genome shotgun (WGS) entry which is preliminary data.</text>
</comment>
<dbReference type="PANTHER" id="PTHR46573:SF1">
    <property type="entry name" value="WD REPEAT, SAM AND U-BOX DOMAIN-CONTAINING PROTEIN 1"/>
    <property type="match status" value="1"/>
</dbReference>
<dbReference type="InterPro" id="IPR003613">
    <property type="entry name" value="Ubox_domain"/>
</dbReference>
<dbReference type="InterPro" id="IPR052085">
    <property type="entry name" value="WD-SAM-U-box"/>
</dbReference>
<organism evidence="2 4">
    <name type="scientific">Adineta steineri</name>
    <dbReference type="NCBI Taxonomy" id="433720"/>
    <lineage>
        <taxon>Eukaryota</taxon>
        <taxon>Metazoa</taxon>
        <taxon>Spiralia</taxon>
        <taxon>Gnathifera</taxon>
        <taxon>Rotifera</taxon>
        <taxon>Eurotatoria</taxon>
        <taxon>Bdelloidea</taxon>
        <taxon>Adinetida</taxon>
        <taxon>Adinetidae</taxon>
        <taxon>Adineta</taxon>
    </lineage>
</organism>
<dbReference type="PROSITE" id="PS51698">
    <property type="entry name" value="U_BOX"/>
    <property type="match status" value="1"/>
</dbReference>
<reference evidence="2" key="1">
    <citation type="submission" date="2021-02" db="EMBL/GenBank/DDBJ databases">
        <authorList>
            <person name="Nowell W R."/>
        </authorList>
    </citation>
    <scope>NUCLEOTIDE SEQUENCE</scope>
</reference>
<dbReference type="SMART" id="SM00504">
    <property type="entry name" value="Ubox"/>
    <property type="match status" value="1"/>
</dbReference>
<evidence type="ECO:0000313" key="4">
    <source>
        <dbReference type="Proteomes" id="UP000663860"/>
    </source>
</evidence>